<dbReference type="InterPro" id="IPR036388">
    <property type="entry name" value="WH-like_DNA-bd_sf"/>
</dbReference>
<dbReference type="InterPro" id="IPR036390">
    <property type="entry name" value="WH_DNA-bd_sf"/>
</dbReference>
<dbReference type="SUPFAM" id="SSF46785">
    <property type="entry name" value="Winged helix' DNA-binding domain"/>
    <property type="match status" value="1"/>
</dbReference>
<feature type="region of interest" description="Disordered" evidence="1">
    <location>
        <begin position="1"/>
        <end position="37"/>
    </location>
</feature>
<protein>
    <submittedName>
        <fullName evidence="3">MarR family transcriptional regulator</fullName>
    </submittedName>
</protein>
<dbReference type="InterPro" id="IPR039422">
    <property type="entry name" value="MarR/SlyA-like"/>
</dbReference>
<evidence type="ECO:0000313" key="4">
    <source>
        <dbReference type="Proteomes" id="UP000516428"/>
    </source>
</evidence>
<evidence type="ECO:0000256" key="1">
    <source>
        <dbReference type="SAM" id="MobiDB-lite"/>
    </source>
</evidence>
<dbReference type="InterPro" id="IPR000835">
    <property type="entry name" value="HTH_MarR-typ"/>
</dbReference>
<dbReference type="Proteomes" id="UP000516428">
    <property type="component" value="Chromosome"/>
</dbReference>
<keyword evidence="4" id="KW-1185">Reference proteome</keyword>
<gene>
    <name evidence="3" type="ORF">IAG42_06725</name>
</gene>
<dbReference type="Gene3D" id="1.10.10.10">
    <property type="entry name" value="Winged helix-like DNA-binding domain superfamily/Winged helix DNA-binding domain"/>
    <property type="match status" value="1"/>
</dbReference>
<evidence type="ECO:0000313" key="3">
    <source>
        <dbReference type="EMBL" id="QNS03356.1"/>
    </source>
</evidence>
<dbReference type="GO" id="GO:0006950">
    <property type="term" value="P:response to stress"/>
    <property type="evidence" value="ECO:0007669"/>
    <property type="project" value="TreeGrafter"/>
</dbReference>
<dbReference type="SMART" id="SM00347">
    <property type="entry name" value="HTH_MARR"/>
    <property type="match status" value="1"/>
</dbReference>
<dbReference type="Pfam" id="PF01047">
    <property type="entry name" value="MarR"/>
    <property type="match status" value="1"/>
</dbReference>
<dbReference type="KEGG" id="sxn:IAG42_06725"/>
<name>A0A7H1B3Q1_9ACTN</name>
<feature type="compositionally biased region" description="Basic and acidic residues" evidence="1">
    <location>
        <begin position="1"/>
        <end position="28"/>
    </location>
</feature>
<dbReference type="PANTHER" id="PTHR33164:SF94">
    <property type="entry name" value="TRANSCRIPTIONAL REGULATORY PROTEIN-RELATED"/>
    <property type="match status" value="1"/>
</dbReference>
<sequence>MPRKPAPAEHDPSPEHPGRPERAAEAGPERGAGPALAGAGLDDVDAVTRAVLTASRVLVALSARSLAEVEDGVTLPQFRMLVVLSTRGATKLVALADLLGVAPSTAMRMVDRLIAAGLADRRINPDNRRETILQLTDEGRRTVEDVTARRRREIAAIVQRLAPERRAALIDALTAFNEAVGEPPVPLADDAAGPPHPLGWGEPGSG</sequence>
<accession>A0A7H1B3Q1</accession>
<feature type="region of interest" description="Disordered" evidence="1">
    <location>
        <begin position="181"/>
        <end position="206"/>
    </location>
</feature>
<dbReference type="EMBL" id="CP061281">
    <property type="protein sequence ID" value="QNS03356.1"/>
    <property type="molecule type" value="Genomic_DNA"/>
</dbReference>
<dbReference type="AlphaFoldDB" id="A0A7H1B3Q1"/>
<proteinExistence type="predicted"/>
<organism evidence="3 4">
    <name type="scientific">Streptomyces xanthii</name>
    <dbReference type="NCBI Taxonomy" id="2768069"/>
    <lineage>
        <taxon>Bacteria</taxon>
        <taxon>Bacillati</taxon>
        <taxon>Actinomycetota</taxon>
        <taxon>Actinomycetes</taxon>
        <taxon>Kitasatosporales</taxon>
        <taxon>Streptomycetaceae</taxon>
        <taxon>Streptomyces</taxon>
    </lineage>
</organism>
<dbReference type="PANTHER" id="PTHR33164">
    <property type="entry name" value="TRANSCRIPTIONAL REGULATOR, MARR FAMILY"/>
    <property type="match status" value="1"/>
</dbReference>
<dbReference type="GO" id="GO:0003700">
    <property type="term" value="F:DNA-binding transcription factor activity"/>
    <property type="evidence" value="ECO:0007669"/>
    <property type="project" value="InterPro"/>
</dbReference>
<dbReference type="PROSITE" id="PS50995">
    <property type="entry name" value="HTH_MARR_2"/>
    <property type="match status" value="1"/>
</dbReference>
<feature type="domain" description="HTH marR-type" evidence="2">
    <location>
        <begin position="44"/>
        <end position="178"/>
    </location>
</feature>
<evidence type="ECO:0000259" key="2">
    <source>
        <dbReference type="PROSITE" id="PS50995"/>
    </source>
</evidence>
<reference evidence="3 4" key="1">
    <citation type="submission" date="2020-09" db="EMBL/GenBank/DDBJ databases">
        <title>A novel species.</title>
        <authorList>
            <person name="Gao J."/>
        </authorList>
    </citation>
    <scope>NUCLEOTIDE SEQUENCE [LARGE SCALE GENOMIC DNA]</scope>
    <source>
        <strain evidence="3 4">CRXT-Y-14</strain>
    </source>
</reference>
<dbReference type="RefSeq" id="WP_188336110.1">
    <property type="nucleotide sequence ID" value="NZ_CP061281.1"/>
</dbReference>